<comment type="subcellular location">
    <subcellularLocation>
        <location evidence="1">Cell membrane</location>
        <topology evidence="1">Multi-pass membrane protein</topology>
    </subcellularLocation>
</comment>
<evidence type="ECO:0000256" key="4">
    <source>
        <dbReference type="ARBA" id="ARBA00023136"/>
    </source>
</evidence>
<keyword evidence="3 5" id="KW-1133">Transmembrane helix</keyword>
<feature type="transmembrane region" description="Helical" evidence="5">
    <location>
        <begin position="371"/>
        <end position="390"/>
    </location>
</feature>
<reference evidence="7" key="2">
    <citation type="submission" date="2021-02" db="EMBL/GenBank/DDBJ databases">
        <authorList>
            <person name="Kimball J.A."/>
            <person name="Haas M.W."/>
            <person name="Macchietto M."/>
            <person name="Kono T."/>
            <person name="Duquette J."/>
            <person name="Shao M."/>
        </authorList>
    </citation>
    <scope>NUCLEOTIDE SEQUENCE</scope>
    <source>
        <tissue evidence="7">Fresh leaf tissue</tissue>
    </source>
</reference>
<feature type="transmembrane region" description="Helical" evidence="5">
    <location>
        <begin position="282"/>
        <end position="303"/>
    </location>
</feature>
<dbReference type="OrthoDB" id="262547at2759"/>
<feature type="transmembrane region" description="Helical" evidence="5">
    <location>
        <begin position="315"/>
        <end position="334"/>
    </location>
</feature>
<accession>A0A8J6BI78</accession>
<dbReference type="InterPro" id="IPR003689">
    <property type="entry name" value="ZIP"/>
</dbReference>
<dbReference type="AlphaFoldDB" id="A0A8J6BI78"/>
<dbReference type="Pfam" id="PF02535">
    <property type="entry name" value="Zip"/>
    <property type="match status" value="1"/>
</dbReference>
<feature type="transmembrane region" description="Helical" evidence="5">
    <location>
        <begin position="223"/>
        <end position="243"/>
    </location>
</feature>
<dbReference type="GO" id="GO:0005886">
    <property type="term" value="C:plasma membrane"/>
    <property type="evidence" value="ECO:0007669"/>
    <property type="project" value="UniProtKB-SubCell"/>
</dbReference>
<keyword evidence="8" id="KW-1185">Reference proteome</keyword>
<feature type="transmembrane region" description="Helical" evidence="5">
    <location>
        <begin position="115"/>
        <end position="134"/>
    </location>
</feature>
<evidence type="ECO:0000256" key="6">
    <source>
        <dbReference type="SAM" id="SignalP"/>
    </source>
</evidence>
<comment type="caution">
    <text evidence="7">The sequence shown here is derived from an EMBL/GenBank/DDBJ whole genome shotgun (WGS) entry which is preliminary data.</text>
</comment>
<sequence>MDRRVGVVLFCLLIVIVQDVSAVAETEIGNVRTVQEAPDRKLEVAGRHDGLKSGRRVSVSMVAWSTLAMAAATGLGALPFFFLELEAQWAGLCNGLAAGVMLAASFDLVQEGQMYGSGSWVVFGILSGGFFIWLCKKFLEQYGEVSMLDIKGADASKVILVVGIMTLHSFGEGSGVGVSFAGSKGFSQGLLVTIAIAVHNIPEGLAVSMLLSSKGVSPQKAMIWSIITSLPQPIVAVPAFLCADAFQKVLPFCTGFAAGCMIWIVIAEVLPDAFKEAAPSQVASAGTLAVAFMETLGTVLQGFTDGHNSEDTASFLVSLVFGFGPLFGGIVLVASSLTFNMPHTLLTGVASGIAFRLAAWRPLQLLMSSKMGLFTTSFLLIGGSLIYHVATSNILRVVNRKKSSVNVITSSSGLSLSVLTLQSLLACGSVFLHAYAEGLQLGVAARKAYGLGRYMVLPVSLHGLPRGAAVASCMYGATDSWRAALAAAAFTGFAGPSAAISAILAKIDYSGLDYWMVIACGALIPSFGRVFRRSLRLDMRKSILGLLIGFSFASVCLMSTRFICLHTPYCNSAPEAVT</sequence>
<feature type="signal peptide" evidence="6">
    <location>
        <begin position="1"/>
        <end position="22"/>
    </location>
</feature>
<feature type="transmembrane region" description="Helical" evidence="5">
    <location>
        <begin position="484"/>
        <end position="505"/>
    </location>
</feature>
<feature type="transmembrane region" description="Helical" evidence="5">
    <location>
        <begin position="511"/>
        <end position="531"/>
    </location>
</feature>
<dbReference type="PANTHER" id="PTHR11040">
    <property type="entry name" value="ZINC/IRON TRANSPORTER"/>
    <property type="match status" value="1"/>
</dbReference>
<keyword evidence="2 5" id="KW-0812">Transmembrane</keyword>
<feature type="transmembrane region" description="Helical" evidence="5">
    <location>
        <begin position="155"/>
        <end position="171"/>
    </location>
</feature>
<feature type="transmembrane region" description="Helical" evidence="5">
    <location>
        <begin position="61"/>
        <end position="82"/>
    </location>
</feature>
<feature type="transmembrane region" description="Helical" evidence="5">
    <location>
        <begin position="543"/>
        <end position="563"/>
    </location>
</feature>
<evidence type="ECO:0000313" key="7">
    <source>
        <dbReference type="EMBL" id="KAG8085150.1"/>
    </source>
</evidence>
<evidence type="ECO:0000256" key="1">
    <source>
        <dbReference type="ARBA" id="ARBA00004651"/>
    </source>
</evidence>
<organism evidence="7 8">
    <name type="scientific">Zizania palustris</name>
    <name type="common">Northern wild rice</name>
    <dbReference type="NCBI Taxonomy" id="103762"/>
    <lineage>
        <taxon>Eukaryota</taxon>
        <taxon>Viridiplantae</taxon>
        <taxon>Streptophyta</taxon>
        <taxon>Embryophyta</taxon>
        <taxon>Tracheophyta</taxon>
        <taxon>Spermatophyta</taxon>
        <taxon>Magnoliopsida</taxon>
        <taxon>Liliopsida</taxon>
        <taxon>Poales</taxon>
        <taxon>Poaceae</taxon>
        <taxon>BOP clade</taxon>
        <taxon>Oryzoideae</taxon>
        <taxon>Oryzeae</taxon>
        <taxon>Zizaniinae</taxon>
        <taxon>Zizania</taxon>
    </lineage>
</organism>
<dbReference type="PANTHER" id="PTHR11040:SF70">
    <property type="entry name" value="OS05G0316100 PROTEIN"/>
    <property type="match status" value="1"/>
</dbReference>
<dbReference type="GO" id="GO:0005385">
    <property type="term" value="F:zinc ion transmembrane transporter activity"/>
    <property type="evidence" value="ECO:0007669"/>
    <property type="project" value="TreeGrafter"/>
</dbReference>
<evidence type="ECO:0000256" key="3">
    <source>
        <dbReference type="ARBA" id="ARBA00022989"/>
    </source>
</evidence>
<proteinExistence type="predicted"/>
<feature type="chain" id="PRO_5035238294" description="Zinc transporter" evidence="6">
    <location>
        <begin position="23"/>
        <end position="578"/>
    </location>
</feature>
<keyword evidence="4 5" id="KW-0472">Membrane</keyword>
<feature type="transmembrane region" description="Helical" evidence="5">
    <location>
        <begin position="89"/>
        <end position="109"/>
    </location>
</feature>
<keyword evidence="6" id="KW-0732">Signal</keyword>
<name>A0A8J6BI78_ZIZPA</name>
<reference evidence="7" key="1">
    <citation type="journal article" date="2021" name="bioRxiv">
        <title>Whole Genome Assembly and Annotation of Northern Wild Rice, Zizania palustris L., Supports a Whole Genome Duplication in the Zizania Genus.</title>
        <authorList>
            <person name="Haas M."/>
            <person name="Kono T."/>
            <person name="Macchietto M."/>
            <person name="Millas R."/>
            <person name="McGilp L."/>
            <person name="Shao M."/>
            <person name="Duquette J."/>
            <person name="Hirsch C.N."/>
            <person name="Kimball J."/>
        </authorList>
    </citation>
    <scope>NUCLEOTIDE SEQUENCE</scope>
    <source>
        <tissue evidence="7">Fresh leaf tissue</tissue>
    </source>
</reference>
<dbReference type="EMBL" id="JAAALK010000082">
    <property type="protein sequence ID" value="KAG8085150.1"/>
    <property type="molecule type" value="Genomic_DNA"/>
</dbReference>
<evidence type="ECO:0000313" key="8">
    <source>
        <dbReference type="Proteomes" id="UP000729402"/>
    </source>
</evidence>
<feature type="transmembrane region" description="Helical" evidence="5">
    <location>
        <begin position="191"/>
        <end position="211"/>
    </location>
</feature>
<gene>
    <name evidence="7" type="ORF">GUJ93_ZPchr0010g9409</name>
</gene>
<dbReference type="Proteomes" id="UP000729402">
    <property type="component" value="Unassembled WGS sequence"/>
</dbReference>
<feature type="transmembrane region" description="Helical" evidence="5">
    <location>
        <begin position="249"/>
        <end position="270"/>
    </location>
</feature>
<evidence type="ECO:0000256" key="2">
    <source>
        <dbReference type="ARBA" id="ARBA00022692"/>
    </source>
</evidence>
<evidence type="ECO:0008006" key="9">
    <source>
        <dbReference type="Google" id="ProtNLM"/>
    </source>
</evidence>
<protein>
    <recommendedName>
        <fullName evidence="9">Zinc transporter</fullName>
    </recommendedName>
</protein>
<evidence type="ECO:0000256" key="5">
    <source>
        <dbReference type="SAM" id="Phobius"/>
    </source>
</evidence>